<evidence type="ECO:0000256" key="1">
    <source>
        <dbReference type="SAM" id="MobiDB-lite"/>
    </source>
</evidence>
<evidence type="ECO:0000313" key="3">
    <source>
        <dbReference type="Proteomes" id="UP000007517"/>
    </source>
</evidence>
<organism evidence="2 3">
    <name type="scientific">Blastococcus saxobsidens (strain DD2)</name>
    <dbReference type="NCBI Taxonomy" id="1146883"/>
    <lineage>
        <taxon>Bacteria</taxon>
        <taxon>Bacillati</taxon>
        <taxon>Actinomycetota</taxon>
        <taxon>Actinomycetes</taxon>
        <taxon>Geodermatophilales</taxon>
        <taxon>Geodermatophilaceae</taxon>
        <taxon>Blastococcus</taxon>
    </lineage>
</organism>
<accession>H6RRR4</accession>
<dbReference type="HOGENOM" id="CLU_1841260_0_0_11"/>
<feature type="region of interest" description="Disordered" evidence="1">
    <location>
        <begin position="20"/>
        <end position="139"/>
    </location>
</feature>
<dbReference type="Proteomes" id="UP000007517">
    <property type="component" value="Chromosome"/>
</dbReference>
<dbReference type="EMBL" id="FO117623">
    <property type="protein sequence ID" value="CCG01707.1"/>
    <property type="molecule type" value="Genomic_DNA"/>
</dbReference>
<feature type="compositionally biased region" description="Basic and acidic residues" evidence="1">
    <location>
        <begin position="118"/>
        <end position="129"/>
    </location>
</feature>
<sequence>MPTSRVCPSTVSATDFWARKKASVPPTSPTRTRAKRLSCKERRTTLPGVTEPGQESDLTAGGGPDAAATRATTAGIPEQYGTPVALHPGCRSRHDNEHSACGNAARGVKQTPTVARSRRAETESRRHAEMSTSHPLRLL</sequence>
<protein>
    <submittedName>
        <fullName evidence="2">Uncharacterized protein</fullName>
    </submittedName>
</protein>
<reference evidence="3" key="2">
    <citation type="submission" date="2012-02" db="EMBL/GenBank/DDBJ databases">
        <title>Complete genome sequence of Blastococcus saxobsidens strain DD2.</title>
        <authorList>
            <person name="Genoscope."/>
        </authorList>
    </citation>
    <scope>NUCLEOTIDE SEQUENCE [LARGE SCALE GENOMIC DNA]</scope>
    <source>
        <strain evidence="3">DD2</strain>
    </source>
</reference>
<gene>
    <name evidence="2" type="ordered locus">BLASA_0754</name>
</gene>
<proteinExistence type="predicted"/>
<dbReference type="AlphaFoldDB" id="H6RRR4"/>
<reference evidence="2 3" key="1">
    <citation type="journal article" date="2012" name="J. Bacteriol.">
        <title>Genome Sequence of Blastococcus saxobsidens DD2, a Stone-Inhabiting Bacterium.</title>
        <authorList>
            <person name="Chouaia B."/>
            <person name="Crotti E."/>
            <person name="Brusetti L."/>
            <person name="Daffonchio D."/>
            <person name="Essoussi I."/>
            <person name="Nouioui I."/>
            <person name="Sbissi I."/>
            <person name="Ghodhbane-Gtari F."/>
            <person name="Gtari M."/>
            <person name="Vacherie B."/>
            <person name="Barbe V."/>
            <person name="Medigue C."/>
            <person name="Gury J."/>
            <person name="Pujic P."/>
            <person name="Normand P."/>
        </authorList>
    </citation>
    <scope>NUCLEOTIDE SEQUENCE [LARGE SCALE GENOMIC DNA]</scope>
    <source>
        <strain evidence="2 3">DD2</strain>
    </source>
</reference>
<feature type="compositionally biased region" description="Polar residues" evidence="1">
    <location>
        <begin position="130"/>
        <end position="139"/>
    </location>
</feature>
<evidence type="ECO:0000313" key="2">
    <source>
        <dbReference type="EMBL" id="CCG01707.1"/>
    </source>
</evidence>
<dbReference type="STRING" id="1146883.BLASA_0754"/>
<dbReference type="KEGG" id="bsd:BLASA_0754"/>
<keyword evidence="3" id="KW-1185">Reference proteome</keyword>
<name>H6RRR4_BLASD</name>